<feature type="transmembrane region" description="Helical" evidence="2">
    <location>
        <begin position="99"/>
        <end position="122"/>
    </location>
</feature>
<dbReference type="Pfam" id="PF13462">
    <property type="entry name" value="Thioredoxin_4"/>
    <property type="match status" value="1"/>
</dbReference>
<feature type="compositionally biased region" description="Pro residues" evidence="1">
    <location>
        <begin position="50"/>
        <end position="59"/>
    </location>
</feature>
<protein>
    <recommendedName>
        <fullName evidence="3">Thioredoxin-like fold domain-containing protein</fullName>
    </recommendedName>
</protein>
<dbReference type="Gene3D" id="3.40.30.10">
    <property type="entry name" value="Glutaredoxin"/>
    <property type="match status" value="1"/>
</dbReference>
<feature type="region of interest" description="Disordered" evidence="1">
    <location>
        <begin position="1"/>
        <end position="91"/>
    </location>
</feature>
<evidence type="ECO:0000256" key="1">
    <source>
        <dbReference type="SAM" id="MobiDB-lite"/>
    </source>
</evidence>
<comment type="caution">
    <text evidence="4">The sequence shown here is derived from an EMBL/GenBank/DDBJ whole genome shotgun (WGS) entry which is preliminary data.</text>
</comment>
<dbReference type="InterPro" id="IPR012336">
    <property type="entry name" value="Thioredoxin-like_fold"/>
</dbReference>
<evidence type="ECO:0000313" key="5">
    <source>
        <dbReference type="Proteomes" id="UP000612808"/>
    </source>
</evidence>
<dbReference type="AlphaFoldDB" id="A0A8J3IZU4"/>
<feature type="compositionally biased region" description="Low complexity" evidence="1">
    <location>
        <begin position="60"/>
        <end position="82"/>
    </location>
</feature>
<feature type="domain" description="Thioredoxin-like fold" evidence="3">
    <location>
        <begin position="148"/>
        <end position="306"/>
    </location>
</feature>
<proteinExistence type="predicted"/>
<evidence type="ECO:0000256" key="2">
    <source>
        <dbReference type="SAM" id="Phobius"/>
    </source>
</evidence>
<sequence length="317" mass="32354">MSNGWQPGQPGGDEVNPFAHRDTPPQDPSWQPGYGAPQPNQPGAAQPQPGYGPPQPNQPQPGYGAPQPNQPAPGYGPAQGGPEWQPAPGAPRKKAKWPIFLVLGIVLVVLCGGGATGGYLLYRKFGTTHTSKGDVSAGAPAAAGGDGKGIQVGKAGASKKIEVYLDFGCPPCKSVHTAVQPAIDKAVAAGDTQVLLYPVGFTGEPAKRAANALACTSVAKATPSDVLKYEGSLFDHQPSDESSGFSADDLVGYAPAAVRDADAFAGCVRSDLYKSWVGSVGTAAQKRGITGVPTVFVNGKQLDQNDLTADAVTSALG</sequence>
<keyword evidence="5" id="KW-1185">Reference proteome</keyword>
<keyword evidence="2" id="KW-0472">Membrane</keyword>
<dbReference type="SUPFAM" id="SSF81995">
    <property type="entry name" value="beta-sandwich domain of Sec23/24"/>
    <property type="match status" value="1"/>
</dbReference>
<dbReference type="InterPro" id="IPR036249">
    <property type="entry name" value="Thioredoxin-like_sf"/>
</dbReference>
<reference evidence="4" key="1">
    <citation type="submission" date="2021-01" db="EMBL/GenBank/DDBJ databases">
        <title>Whole genome shotgun sequence of Actinocatenispora rupis NBRC 107355.</title>
        <authorList>
            <person name="Komaki H."/>
            <person name="Tamura T."/>
        </authorList>
    </citation>
    <scope>NUCLEOTIDE SEQUENCE</scope>
    <source>
        <strain evidence="4">NBRC 107355</strain>
    </source>
</reference>
<dbReference type="Proteomes" id="UP000612808">
    <property type="component" value="Unassembled WGS sequence"/>
</dbReference>
<dbReference type="EMBL" id="BOMB01000023">
    <property type="protein sequence ID" value="GID13151.1"/>
    <property type="molecule type" value="Genomic_DNA"/>
</dbReference>
<organism evidence="4 5">
    <name type="scientific">Actinocatenispora rupis</name>
    <dbReference type="NCBI Taxonomy" id="519421"/>
    <lineage>
        <taxon>Bacteria</taxon>
        <taxon>Bacillati</taxon>
        <taxon>Actinomycetota</taxon>
        <taxon>Actinomycetes</taxon>
        <taxon>Micromonosporales</taxon>
        <taxon>Micromonosporaceae</taxon>
        <taxon>Actinocatenispora</taxon>
    </lineage>
</organism>
<keyword evidence="2" id="KW-0812">Transmembrane</keyword>
<evidence type="ECO:0000313" key="4">
    <source>
        <dbReference type="EMBL" id="GID13151.1"/>
    </source>
</evidence>
<keyword evidence="2" id="KW-1133">Transmembrane helix</keyword>
<feature type="compositionally biased region" description="Low complexity" evidence="1">
    <location>
        <begin position="31"/>
        <end position="49"/>
    </location>
</feature>
<evidence type="ECO:0000259" key="3">
    <source>
        <dbReference type="Pfam" id="PF13462"/>
    </source>
</evidence>
<dbReference type="SUPFAM" id="SSF52833">
    <property type="entry name" value="Thioredoxin-like"/>
    <property type="match status" value="1"/>
</dbReference>
<name>A0A8J3IZU4_9ACTN</name>
<gene>
    <name evidence="4" type="ORF">Aru02nite_40400</name>
</gene>
<dbReference type="RefSeq" id="WP_203659895.1">
    <property type="nucleotide sequence ID" value="NZ_BAAAZM010000007.1"/>
</dbReference>
<accession>A0A8J3IZU4</accession>